<reference evidence="1 2" key="1">
    <citation type="journal article" date="2016" name="Nat. Commun.">
        <title>Thousands of microbial genomes shed light on interconnected biogeochemical processes in an aquifer system.</title>
        <authorList>
            <person name="Anantharaman K."/>
            <person name="Brown C.T."/>
            <person name="Hug L.A."/>
            <person name="Sharon I."/>
            <person name="Castelle C.J."/>
            <person name="Probst A.J."/>
            <person name="Thomas B.C."/>
            <person name="Singh A."/>
            <person name="Wilkins M.J."/>
            <person name="Karaoz U."/>
            <person name="Brodie E.L."/>
            <person name="Williams K.H."/>
            <person name="Hubbard S.S."/>
            <person name="Banfield J.F."/>
        </authorList>
    </citation>
    <scope>NUCLEOTIDE SEQUENCE [LARGE SCALE GENOMIC DNA]</scope>
</reference>
<proteinExistence type="predicted"/>
<accession>A0A1F8GSG9</accession>
<comment type="caution">
    <text evidence="1">The sequence shown here is derived from an EMBL/GenBank/DDBJ whole genome shotgun (WGS) entry which is preliminary data.</text>
</comment>
<evidence type="ECO:0000313" key="2">
    <source>
        <dbReference type="Proteomes" id="UP000178444"/>
    </source>
</evidence>
<gene>
    <name evidence="1" type="ORF">A2941_02300</name>
</gene>
<dbReference type="AlphaFoldDB" id="A0A1F8GSG9"/>
<organism evidence="1 2">
    <name type="scientific">Candidatus Yanofskybacteria bacterium RIFCSPLOWO2_01_FULL_49_17</name>
    <dbReference type="NCBI Taxonomy" id="1802700"/>
    <lineage>
        <taxon>Bacteria</taxon>
        <taxon>Candidatus Yanofskyibacteriota</taxon>
    </lineage>
</organism>
<evidence type="ECO:0000313" key="1">
    <source>
        <dbReference type="EMBL" id="OGN28231.1"/>
    </source>
</evidence>
<sequence length="117" mass="13848">MFFWRLRFSRAQKQDIRTYKELLQVAISKLENPHNDCPLSRPLIHEQMWKNIDKMLEGQQCLAQAMEFREECLQGGIPESVLCLSERKLQTKYTRKLRIIEQVYMLDTASLNSSTIV</sequence>
<protein>
    <submittedName>
        <fullName evidence="1">Uncharacterized protein</fullName>
    </submittedName>
</protein>
<dbReference type="Proteomes" id="UP000178444">
    <property type="component" value="Unassembled WGS sequence"/>
</dbReference>
<dbReference type="EMBL" id="MGKO01000002">
    <property type="protein sequence ID" value="OGN28231.1"/>
    <property type="molecule type" value="Genomic_DNA"/>
</dbReference>
<name>A0A1F8GSG9_9BACT</name>